<proteinExistence type="predicted"/>
<reference evidence="1 2" key="1">
    <citation type="journal article" date="2014" name="Genome Biol. Evol.">
        <title>The genome of the myxosporean Thelohanellus kitauei shows adaptations to nutrient acquisition within its fish host.</title>
        <authorList>
            <person name="Yang Y."/>
            <person name="Xiong J."/>
            <person name="Zhou Z."/>
            <person name="Huo F."/>
            <person name="Miao W."/>
            <person name="Ran C."/>
            <person name="Liu Y."/>
            <person name="Zhang J."/>
            <person name="Feng J."/>
            <person name="Wang M."/>
            <person name="Wang M."/>
            <person name="Wang L."/>
            <person name="Yao B."/>
        </authorList>
    </citation>
    <scope>NUCLEOTIDE SEQUENCE [LARGE SCALE GENOMIC DNA]</scope>
    <source>
        <strain evidence="1">Wuqing</strain>
    </source>
</reference>
<organism evidence="1 2">
    <name type="scientific">Thelohanellus kitauei</name>
    <name type="common">Myxosporean</name>
    <dbReference type="NCBI Taxonomy" id="669202"/>
    <lineage>
        <taxon>Eukaryota</taxon>
        <taxon>Metazoa</taxon>
        <taxon>Cnidaria</taxon>
        <taxon>Myxozoa</taxon>
        <taxon>Myxosporea</taxon>
        <taxon>Bivalvulida</taxon>
        <taxon>Platysporina</taxon>
        <taxon>Myxobolidae</taxon>
        <taxon>Thelohanellus</taxon>
    </lineage>
</organism>
<sequence>MAELYLKDLPQAAYCYDESAECYRQIQSRQAYNSYRKSIEIYLTQGDIAPAINSSVVNGYIYEDEFKDVTKSKIFYDLADDLRRKNDIEHECIITHDYMVEFCCKVSDAFNTNIKDIYEIIYVEEEVLRSARSICAMCLRFKEIHSKYIKKLKDREGRERIDYIEKNHKKFSDEVLHRICSSDLFTDEKKKTAMEKINAIKI</sequence>
<dbReference type="AlphaFoldDB" id="A0A0C2N9U9"/>
<dbReference type="SUPFAM" id="SSF48452">
    <property type="entry name" value="TPR-like"/>
    <property type="match status" value="1"/>
</dbReference>
<evidence type="ECO:0000313" key="1">
    <source>
        <dbReference type="EMBL" id="KII73115.1"/>
    </source>
</evidence>
<comment type="caution">
    <text evidence="1">The sequence shown here is derived from an EMBL/GenBank/DDBJ whole genome shotgun (WGS) entry which is preliminary data.</text>
</comment>
<gene>
    <name evidence="1" type="ORF">RF11_03610</name>
</gene>
<evidence type="ECO:0000313" key="2">
    <source>
        <dbReference type="Proteomes" id="UP000031668"/>
    </source>
</evidence>
<protein>
    <submittedName>
        <fullName evidence="1">Uncharacterized protein</fullName>
    </submittedName>
</protein>
<keyword evidence="2" id="KW-1185">Reference proteome</keyword>
<dbReference type="Gene3D" id="1.25.40.10">
    <property type="entry name" value="Tetratricopeptide repeat domain"/>
    <property type="match status" value="1"/>
</dbReference>
<dbReference type="InterPro" id="IPR011990">
    <property type="entry name" value="TPR-like_helical_dom_sf"/>
</dbReference>
<name>A0A0C2N9U9_THEKT</name>
<accession>A0A0C2N9U9</accession>
<dbReference type="Proteomes" id="UP000031668">
    <property type="component" value="Unassembled WGS sequence"/>
</dbReference>
<dbReference type="EMBL" id="JWZT01000994">
    <property type="protein sequence ID" value="KII73115.1"/>
    <property type="molecule type" value="Genomic_DNA"/>
</dbReference>
<dbReference type="Pfam" id="PF14938">
    <property type="entry name" value="SNAP"/>
    <property type="match status" value="1"/>
</dbReference>